<evidence type="ECO:0000256" key="12">
    <source>
        <dbReference type="ARBA" id="ARBA00023136"/>
    </source>
</evidence>
<dbReference type="SUPFAM" id="SSF47384">
    <property type="entry name" value="Homodimeric domain of signal transducing histidine kinase"/>
    <property type="match status" value="1"/>
</dbReference>
<feature type="domain" description="Histidine kinase" evidence="13">
    <location>
        <begin position="149"/>
        <end position="365"/>
    </location>
</feature>
<dbReference type="InterPro" id="IPR035965">
    <property type="entry name" value="PAS-like_dom_sf"/>
</dbReference>
<keyword evidence="10" id="KW-1133">Transmembrane helix</keyword>
<dbReference type="InterPro" id="IPR000014">
    <property type="entry name" value="PAS"/>
</dbReference>
<evidence type="ECO:0000313" key="16">
    <source>
        <dbReference type="EMBL" id="BCR03151.1"/>
    </source>
</evidence>
<dbReference type="InterPro" id="IPR013656">
    <property type="entry name" value="PAS_4"/>
</dbReference>
<comment type="catalytic activity">
    <reaction evidence="1">
        <text>ATP + protein L-histidine = ADP + protein N-phospho-L-histidine.</text>
        <dbReference type="EC" id="2.7.13.3"/>
    </reaction>
</comment>
<reference evidence="16 17" key="2">
    <citation type="journal article" date="2021" name="Int. J. Syst. Evol. Microbiol.">
        <title>Isolation and Polyphasic Characterization of Desulfuromonas versatilis sp. Nov., an Electrogenic Bacteria Capable of Versatile Metabolism Isolated from a Graphene Oxide-Reducing Enrichment Culture.</title>
        <authorList>
            <person name="Xie L."/>
            <person name="Yoshida N."/>
            <person name="Ishii S."/>
            <person name="Meng L."/>
        </authorList>
    </citation>
    <scope>NUCLEOTIDE SEQUENCE [LARGE SCALE GENOMIC DNA]</scope>
    <source>
        <strain evidence="16 17">NIT-T3</strain>
    </source>
</reference>
<dbReference type="SUPFAM" id="SSF55785">
    <property type="entry name" value="PYP-like sensor domain (PAS domain)"/>
    <property type="match status" value="1"/>
</dbReference>
<evidence type="ECO:0000256" key="3">
    <source>
        <dbReference type="ARBA" id="ARBA00012438"/>
    </source>
</evidence>
<keyword evidence="6" id="KW-0812">Transmembrane</keyword>
<dbReference type="InterPro" id="IPR005467">
    <property type="entry name" value="His_kinase_dom"/>
</dbReference>
<dbReference type="InterPro" id="IPR003594">
    <property type="entry name" value="HATPase_dom"/>
</dbReference>
<keyword evidence="7" id="KW-0547">Nucleotide-binding</keyword>
<keyword evidence="11" id="KW-0902">Two-component regulatory system</keyword>
<dbReference type="InterPro" id="IPR036097">
    <property type="entry name" value="HisK_dim/P_sf"/>
</dbReference>
<dbReference type="SMART" id="SM00086">
    <property type="entry name" value="PAC"/>
    <property type="match status" value="1"/>
</dbReference>
<dbReference type="PANTHER" id="PTHR42878:SF7">
    <property type="entry name" value="SENSOR HISTIDINE KINASE GLRK"/>
    <property type="match status" value="1"/>
</dbReference>
<dbReference type="InterPro" id="IPR000700">
    <property type="entry name" value="PAS-assoc_C"/>
</dbReference>
<proteinExistence type="predicted"/>
<keyword evidence="5" id="KW-0808">Transferase</keyword>
<dbReference type="SMART" id="SM00091">
    <property type="entry name" value="PAS"/>
    <property type="match status" value="1"/>
</dbReference>
<protein>
    <recommendedName>
        <fullName evidence="3">histidine kinase</fullName>
        <ecNumber evidence="3">2.7.13.3</ecNumber>
    </recommendedName>
</protein>
<evidence type="ECO:0000313" key="17">
    <source>
        <dbReference type="Proteomes" id="UP001319827"/>
    </source>
</evidence>
<keyword evidence="8" id="KW-0418">Kinase</keyword>
<evidence type="ECO:0000256" key="1">
    <source>
        <dbReference type="ARBA" id="ARBA00000085"/>
    </source>
</evidence>
<dbReference type="Gene3D" id="3.30.450.20">
    <property type="entry name" value="PAS domain"/>
    <property type="match status" value="1"/>
</dbReference>
<dbReference type="InterPro" id="IPR003661">
    <property type="entry name" value="HisK_dim/P_dom"/>
</dbReference>
<evidence type="ECO:0000256" key="7">
    <source>
        <dbReference type="ARBA" id="ARBA00022741"/>
    </source>
</evidence>
<keyword evidence="9" id="KW-0067">ATP-binding</keyword>
<dbReference type="Proteomes" id="UP001319827">
    <property type="component" value="Chromosome"/>
</dbReference>
<dbReference type="PROSITE" id="PS50113">
    <property type="entry name" value="PAC"/>
    <property type="match status" value="1"/>
</dbReference>
<keyword evidence="4" id="KW-0597">Phosphoprotein</keyword>
<dbReference type="PANTHER" id="PTHR42878">
    <property type="entry name" value="TWO-COMPONENT HISTIDINE KINASE"/>
    <property type="match status" value="1"/>
</dbReference>
<comment type="subcellular location">
    <subcellularLocation>
        <location evidence="2">Membrane</location>
        <topology evidence="2">Multi-pass membrane protein</topology>
    </subcellularLocation>
</comment>
<dbReference type="SMART" id="SM00388">
    <property type="entry name" value="HisKA"/>
    <property type="match status" value="1"/>
</dbReference>
<name>A0ABM8HNM2_9BACT</name>
<evidence type="ECO:0000256" key="9">
    <source>
        <dbReference type="ARBA" id="ARBA00022840"/>
    </source>
</evidence>
<dbReference type="PRINTS" id="PR00344">
    <property type="entry name" value="BCTRLSENSOR"/>
</dbReference>
<dbReference type="Gene3D" id="1.10.287.130">
    <property type="match status" value="1"/>
</dbReference>
<dbReference type="SUPFAM" id="SSF55874">
    <property type="entry name" value="ATPase domain of HSP90 chaperone/DNA topoisomerase II/histidine kinase"/>
    <property type="match status" value="1"/>
</dbReference>
<dbReference type="InterPro" id="IPR036890">
    <property type="entry name" value="HATPase_C_sf"/>
</dbReference>
<evidence type="ECO:0000256" key="2">
    <source>
        <dbReference type="ARBA" id="ARBA00004141"/>
    </source>
</evidence>
<sequence>MCPKEKTLPEGARLAKFERILETATDGIVTLDKEGRYTYANPAAESILGVPRGQILQRTFDHAAWKLSTLKGERLPNDETPFKRVLQENKGVYGLKLIIERPDGERVIISTNAAPLFDAAGHFDGVVGVFTDVTEQHELQERNKTFHHTVAHDLRIPLTVIQGHAEMLKDALREGGVRGTILQNVDGILEGTEKMERMIQDLVDTARIEGGQVHLEKESINLETFVWSLLQRSQEIIDMNRLITQIPQNLPSVSADPGRLERIFLNLLSNSAKFSPPESKVIIQARKVGGEIIISITDHGMGITPEDCSRLFKRFFQVRDSQASSGVGLGLYIAKLLVETHGGHIWVESKLGEGSTFYFSLPAENSTF</sequence>
<dbReference type="NCBIfam" id="TIGR00229">
    <property type="entry name" value="sensory_box"/>
    <property type="match status" value="1"/>
</dbReference>
<evidence type="ECO:0000259" key="15">
    <source>
        <dbReference type="PROSITE" id="PS50113"/>
    </source>
</evidence>
<dbReference type="PROSITE" id="PS50112">
    <property type="entry name" value="PAS"/>
    <property type="match status" value="1"/>
</dbReference>
<dbReference type="EMBL" id="AP024355">
    <property type="protein sequence ID" value="BCR03151.1"/>
    <property type="molecule type" value="Genomic_DNA"/>
</dbReference>
<dbReference type="Pfam" id="PF08448">
    <property type="entry name" value="PAS_4"/>
    <property type="match status" value="1"/>
</dbReference>
<dbReference type="PROSITE" id="PS50109">
    <property type="entry name" value="HIS_KIN"/>
    <property type="match status" value="1"/>
</dbReference>
<reference evidence="16 17" key="1">
    <citation type="journal article" date="2016" name="C (Basel)">
        <title>Selective Growth of and Electricity Production by Marine Exoelectrogenic Bacteria in Self-Aggregated Hydrogel of Microbially Reduced Graphene Oxide.</title>
        <authorList>
            <person name="Yoshida N."/>
            <person name="Goto Y."/>
            <person name="Miyata Y."/>
        </authorList>
    </citation>
    <scope>NUCLEOTIDE SEQUENCE [LARGE SCALE GENOMIC DNA]</scope>
    <source>
        <strain evidence="16 17">NIT-T3</strain>
    </source>
</reference>
<evidence type="ECO:0000256" key="8">
    <source>
        <dbReference type="ARBA" id="ARBA00022777"/>
    </source>
</evidence>
<dbReference type="EC" id="2.7.13.3" evidence="3"/>
<gene>
    <name evidence="16" type="ORF">DESUT3_02200</name>
</gene>
<dbReference type="Pfam" id="PF00512">
    <property type="entry name" value="HisKA"/>
    <property type="match status" value="1"/>
</dbReference>
<evidence type="ECO:0000259" key="14">
    <source>
        <dbReference type="PROSITE" id="PS50112"/>
    </source>
</evidence>
<dbReference type="SMART" id="SM00387">
    <property type="entry name" value="HATPase_c"/>
    <property type="match status" value="1"/>
</dbReference>
<feature type="domain" description="PAC" evidence="15">
    <location>
        <begin position="93"/>
        <end position="145"/>
    </location>
</feature>
<dbReference type="CDD" id="cd00082">
    <property type="entry name" value="HisKA"/>
    <property type="match status" value="1"/>
</dbReference>
<dbReference type="Gene3D" id="3.30.565.10">
    <property type="entry name" value="Histidine kinase-like ATPase, C-terminal domain"/>
    <property type="match status" value="1"/>
</dbReference>
<dbReference type="InterPro" id="IPR050351">
    <property type="entry name" value="BphY/WalK/GraS-like"/>
</dbReference>
<evidence type="ECO:0000259" key="13">
    <source>
        <dbReference type="PROSITE" id="PS50109"/>
    </source>
</evidence>
<evidence type="ECO:0000256" key="10">
    <source>
        <dbReference type="ARBA" id="ARBA00022989"/>
    </source>
</evidence>
<keyword evidence="12" id="KW-0472">Membrane</keyword>
<dbReference type="InterPro" id="IPR001610">
    <property type="entry name" value="PAC"/>
</dbReference>
<dbReference type="InterPro" id="IPR004358">
    <property type="entry name" value="Sig_transdc_His_kin-like_C"/>
</dbReference>
<evidence type="ECO:0000256" key="6">
    <source>
        <dbReference type="ARBA" id="ARBA00022692"/>
    </source>
</evidence>
<dbReference type="Pfam" id="PF02518">
    <property type="entry name" value="HATPase_c"/>
    <property type="match status" value="1"/>
</dbReference>
<organism evidence="16 17">
    <name type="scientific">Desulfuromonas versatilis</name>
    <dbReference type="NCBI Taxonomy" id="2802975"/>
    <lineage>
        <taxon>Bacteria</taxon>
        <taxon>Pseudomonadati</taxon>
        <taxon>Thermodesulfobacteriota</taxon>
        <taxon>Desulfuromonadia</taxon>
        <taxon>Desulfuromonadales</taxon>
        <taxon>Desulfuromonadaceae</taxon>
        <taxon>Desulfuromonas</taxon>
    </lineage>
</organism>
<evidence type="ECO:0000256" key="5">
    <source>
        <dbReference type="ARBA" id="ARBA00022679"/>
    </source>
</evidence>
<evidence type="ECO:0000256" key="4">
    <source>
        <dbReference type="ARBA" id="ARBA00022553"/>
    </source>
</evidence>
<keyword evidence="17" id="KW-1185">Reference proteome</keyword>
<dbReference type="CDD" id="cd00075">
    <property type="entry name" value="HATPase"/>
    <property type="match status" value="1"/>
</dbReference>
<dbReference type="CDD" id="cd00130">
    <property type="entry name" value="PAS"/>
    <property type="match status" value="1"/>
</dbReference>
<feature type="domain" description="PAS" evidence="14">
    <location>
        <begin position="13"/>
        <end position="59"/>
    </location>
</feature>
<evidence type="ECO:0000256" key="11">
    <source>
        <dbReference type="ARBA" id="ARBA00023012"/>
    </source>
</evidence>
<accession>A0ABM8HNM2</accession>